<feature type="transmembrane region" description="Helical" evidence="6">
    <location>
        <begin position="134"/>
        <end position="161"/>
    </location>
</feature>
<feature type="transmembrane region" description="Helical" evidence="6">
    <location>
        <begin position="20"/>
        <end position="40"/>
    </location>
</feature>
<dbReference type="EMBL" id="JACEOR010000511">
    <property type="protein sequence ID" value="MBA4505921.1"/>
    <property type="molecule type" value="Genomic_DNA"/>
</dbReference>
<reference evidence="9 10" key="1">
    <citation type="submission" date="2018-12" db="EMBL/GenBank/DDBJ databases">
        <title>Corynebacterium sanguinis sp. nov., a clinically-associated and environmental corynebacterium.</title>
        <authorList>
            <person name="Gonzales-Siles L."/>
            <person name="Jaen-Luchoro D."/>
            <person name="Cardew S."/>
            <person name="Inganas E."/>
            <person name="Ohlen M."/>
            <person name="Jensie-Markopolous S."/>
            <person name="Pinyeiro-Iglesias B."/>
            <person name="Molin K."/>
            <person name="Skovbjerg S."/>
            <person name="Svensson-Stadler L."/>
            <person name="Funke G."/>
            <person name="Moore E.R.B."/>
        </authorList>
    </citation>
    <scope>NUCLEOTIDE SEQUENCE [LARGE SCALE GENOMIC DNA]</scope>
    <source>
        <strain evidence="9 10">58734</strain>
    </source>
</reference>
<dbReference type="InterPro" id="IPR000515">
    <property type="entry name" value="MetI-like"/>
</dbReference>
<organism evidence="9 10">
    <name type="scientific">Corynebacterium sanguinis</name>
    <dbReference type="NCBI Taxonomy" id="2594913"/>
    <lineage>
        <taxon>Bacteria</taxon>
        <taxon>Bacillati</taxon>
        <taxon>Actinomycetota</taxon>
        <taxon>Actinomycetes</taxon>
        <taxon>Mycobacteriales</taxon>
        <taxon>Corynebacteriaceae</taxon>
        <taxon>Corynebacterium</taxon>
    </lineage>
</organism>
<evidence type="ECO:0000313" key="8">
    <source>
        <dbReference type="EMBL" id="MBA4505921.1"/>
    </source>
</evidence>
<dbReference type="PANTHER" id="PTHR30177">
    <property type="entry name" value="GLYCINE BETAINE/L-PROLINE TRANSPORT SYSTEM PERMEASE PROTEIN PROW"/>
    <property type="match status" value="1"/>
</dbReference>
<evidence type="ECO:0000313" key="11">
    <source>
        <dbReference type="Proteomes" id="UP000580709"/>
    </source>
</evidence>
<evidence type="ECO:0000256" key="3">
    <source>
        <dbReference type="ARBA" id="ARBA00022692"/>
    </source>
</evidence>
<reference evidence="8 11" key="2">
    <citation type="submission" date="2020-07" db="EMBL/GenBank/DDBJ databases">
        <authorList>
            <person name="Khare M."/>
        </authorList>
    </citation>
    <scope>NUCLEOTIDE SEQUENCE [LARGE SCALE GENOMIC DNA]</scope>
    <source>
        <strain evidence="8 11">P8776</strain>
    </source>
</reference>
<protein>
    <submittedName>
        <fullName evidence="9">ABC transporter permease subunit</fullName>
    </submittedName>
</protein>
<feature type="transmembrane region" description="Helical" evidence="6">
    <location>
        <begin position="181"/>
        <end position="202"/>
    </location>
</feature>
<proteinExistence type="inferred from homology"/>
<evidence type="ECO:0000259" key="7">
    <source>
        <dbReference type="PROSITE" id="PS50928"/>
    </source>
</evidence>
<evidence type="ECO:0000256" key="1">
    <source>
        <dbReference type="ARBA" id="ARBA00004141"/>
    </source>
</evidence>
<evidence type="ECO:0000313" key="9">
    <source>
        <dbReference type="EMBL" id="TVS29138.1"/>
    </source>
</evidence>
<dbReference type="GO" id="GO:0005886">
    <property type="term" value="C:plasma membrane"/>
    <property type="evidence" value="ECO:0007669"/>
    <property type="project" value="UniProtKB-SubCell"/>
</dbReference>
<dbReference type="GO" id="GO:0055085">
    <property type="term" value="P:transmembrane transport"/>
    <property type="evidence" value="ECO:0007669"/>
    <property type="project" value="InterPro"/>
</dbReference>
<evidence type="ECO:0000256" key="4">
    <source>
        <dbReference type="ARBA" id="ARBA00022989"/>
    </source>
</evidence>
<keyword evidence="5 6" id="KW-0472">Membrane</keyword>
<feature type="domain" description="ABC transmembrane type-1" evidence="7">
    <location>
        <begin position="17"/>
        <end position="199"/>
    </location>
</feature>
<name>A0A6C1TY18_9CORY</name>
<feature type="transmembrane region" description="Helical" evidence="6">
    <location>
        <begin position="52"/>
        <end position="73"/>
    </location>
</feature>
<dbReference type="Proteomes" id="UP000580709">
    <property type="component" value="Unassembled WGS sequence"/>
</dbReference>
<keyword evidence="3 6" id="KW-0812">Transmembrane</keyword>
<dbReference type="AlphaFoldDB" id="A0A6C1TY18"/>
<dbReference type="PANTHER" id="PTHR30177:SF4">
    <property type="entry name" value="OSMOPROTECTANT IMPORT PERMEASE PROTEIN OSMW"/>
    <property type="match status" value="1"/>
</dbReference>
<evidence type="ECO:0000313" key="10">
    <source>
        <dbReference type="Proteomes" id="UP000336646"/>
    </source>
</evidence>
<evidence type="ECO:0000256" key="5">
    <source>
        <dbReference type="ARBA" id="ARBA00023136"/>
    </source>
</evidence>
<dbReference type="Gene3D" id="1.10.3720.10">
    <property type="entry name" value="MetI-like"/>
    <property type="match status" value="1"/>
</dbReference>
<dbReference type="EMBL" id="RXIR01000007">
    <property type="protein sequence ID" value="TVS29138.1"/>
    <property type="molecule type" value="Genomic_DNA"/>
</dbReference>
<comment type="similarity">
    <text evidence="6">Belongs to the binding-protein-dependent transport system permease family.</text>
</comment>
<accession>A0A6C1TY18</accession>
<evidence type="ECO:0000256" key="2">
    <source>
        <dbReference type="ARBA" id="ARBA00022448"/>
    </source>
</evidence>
<dbReference type="OrthoDB" id="3233284at2"/>
<dbReference type="GeneID" id="74900746"/>
<dbReference type="SUPFAM" id="SSF161098">
    <property type="entry name" value="MetI-like"/>
    <property type="match status" value="1"/>
</dbReference>
<dbReference type="GO" id="GO:0031460">
    <property type="term" value="P:glycine betaine transport"/>
    <property type="evidence" value="ECO:0007669"/>
    <property type="project" value="TreeGrafter"/>
</dbReference>
<keyword evidence="4 6" id="KW-1133">Transmembrane helix</keyword>
<comment type="caution">
    <text evidence="9">The sequence shown here is derived from an EMBL/GenBank/DDBJ whole genome shotgun (WGS) entry which is preliminary data.</text>
</comment>
<keyword evidence="2 6" id="KW-0813">Transport</keyword>
<feature type="transmembrane region" description="Helical" evidence="6">
    <location>
        <begin position="79"/>
        <end position="98"/>
    </location>
</feature>
<evidence type="ECO:0000256" key="6">
    <source>
        <dbReference type="RuleBase" id="RU363032"/>
    </source>
</evidence>
<gene>
    <name evidence="9" type="ORF">EKI59_04845</name>
    <name evidence="8" type="ORF">H0H28_11480</name>
</gene>
<dbReference type="Proteomes" id="UP000336646">
    <property type="component" value="Unassembled WGS sequence"/>
</dbReference>
<comment type="subcellular location">
    <subcellularLocation>
        <location evidence="6">Cell membrane</location>
        <topology evidence="6">Multi-pass membrane protein</topology>
    </subcellularLocation>
    <subcellularLocation>
        <location evidence="1">Membrane</location>
        <topology evidence="1">Multi-pass membrane protein</topology>
    </subcellularLocation>
</comment>
<dbReference type="CDD" id="cd06261">
    <property type="entry name" value="TM_PBP2"/>
    <property type="match status" value="1"/>
</dbReference>
<dbReference type="InterPro" id="IPR035906">
    <property type="entry name" value="MetI-like_sf"/>
</dbReference>
<keyword evidence="11" id="KW-1185">Reference proteome</keyword>
<dbReference type="RefSeq" id="WP_136651019.1">
    <property type="nucleotide sequence ID" value="NZ_CP038157.1"/>
</dbReference>
<dbReference type="PROSITE" id="PS50928">
    <property type="entry name" value="ABC_TM1"/>
    <property type="match status" value="1"/>
</dbReference>
<dbReference type="InterPro" id="IPR051204">
    <property type="entry name" value="ABC_transp_perm/SBD"/>
</dbReference>
<sequence>MNWTWLGSNAGRIGSLAIDHLLLALPAIFAAFFIAVPIGWLAHRAGRVRETLVVATSLIYVVPSLAMFVLLPLVLGTSVLSPLNVVVAMTLYGIALMVRSATDSFGSVPADVRQSAIATGYSPLRRILRVELPLAGPGLLAGVRVVAASTISLVSVGALIGVQSLGTLFTEGFQRSFPTQIIAGLIGTILLAVLVDALLVAFGRVTMPWTRKAGLK</sequence>
<dbReference type="Pfam" id="PF00528">
    <property type="entry name" value="BPD_transp_1"/>
    <property type="match status" value="1"/>
</dbReference>